<accession>A0A094L3A3</accession>
<dbReference type="InterPro" id="IPR004384">
    <property type="entry name" value="RNA_MeTrfase_TrmJ/LasT"/>
</dbReference>
<dbReference type="STRING" id="1517416.IDAT_05515"/>
<dbReference type="PANTHER" id="PTHR42786:SF2">
    <property type="entry name" value="TRNA (CYTIDINE_URIDINE-2'-O-)-METHYLTRANSFERASE TRMJ"/>
    <property type="match status" value="1"/>
</dbReference>
<dbReference type="FunFam" id="3.40.1280.10:FF:000006">
    <property type="entry name" value="Uncharacterized tRNA/rRNA methyltransferase HI_0380"/>
    <property type="match status" value="1"/>
</dbReference>
<evidence type="ECO:0000256" key="3">
    <source>
        <dbReference type="ARBA" id="ARBA00012626"/>
    </source>
</evidence>
<evidence type="ECO:0000256" key="7">
    <source>
        <dbReference type="ARBA" id="ARBA00022679"/>
    </source>
</evidence>
<name>A0A094L3A3_9GAMM</name>
<comment type="similarity">
    <text evidence="1">Belongs to the class IV-like SAM-binding methyltransferase superfamily. RNA methyltransferase TrmH family.</text>
</comment>
<keyword evidence="7 16" id="KW-0808">Transferase</keyword>
<keyword evidence="17" id="KW-1185">Reference proteome</keyword>
<keyword evidence="8 14" id="KW-0949">S-adenosyl-L-methionine</keyword>
<evidence type="ECO:0000313" key="17">
    <source>
        <dbReference type="Proteomes" id="UP000053718"/>
    </source>
</evidence>
<dbReference type="Pfam" id="PF00588">
    <property type="entry name" value="SpoU_methylase"/>
    <property type="match status" value="1"/>
</dbReference>
<dbReference type="InterPro" id="IPR029028">
    <property type="entry name" value="Alpha/beta_knot_MTases"/>
</dbReference>
<evidence type="ECO:0000256" key="6">
    <source>
        <dbReference type="ARBA" id="ARBA00022603"/>
    </source>
</evidence>
<evidence type="ECO:0000313" key="16">
    <source>
        <dbReference type="EMBL" id="KFZ29133.1"/>
    </source>
</evidence>
<evidence type="ECO:0000256" key="11">
    <source>
        <dbReference type="ARBA" id="ARBA00032381"/>
    </source>
</evidence>
<keyword evidence="9 14" id="KW-0819">tRNA processing</keyword>
<comment type="catalytic activity">
    <reaction evidence="12 14">
        <text>uridine(32) in tRNA + S-adenosyl-L-methionine = 2'-O-methyluridine(32) in tRNA + S-adenosyl-L-homocysteine + H(+)</text>
        <dbReference type="Rhea" id="RHEA:42936"/>
        <dbReference type="Rhea" id="RHEA-COMP:10107"/>
        <dbReference type="Rhea" id="RHEA-COMP:10290"/>
        <dbReference type="ChEBI" id="CHEBI:15378"/>
        <dbReference type="ChEBI" id="CHEBI:57856"/>
        <dbReference type="ChEBI" id="CHEBI:59789"/>
        <dbReference type="ChEBI" id="CHEBI:65315"/>
        <dbReference type="ChEBI" id="CHEBI:74478"/>
        <dbReference type="EC" id="2.1.1.200"/>
    </reaction>
</comment>
<evidence type="ECO:0000256" key="4">
    <source>
        <dbReference type="ARBA" id="ARBA00013781"/>
    </source>
</evidence>
<protein>
    <recommendedName>
        <fullName evidence="4 14">tRNA (cytidine/uridine-2'-O-)-methyltransferase TrmJ</fullName>
        <ecNumber evidence="3 14">2.1.1.200</ecNumber>
    </recommendedName>
    <alternativeName>
        <fullName evidence="10 14">tRNA (cytidine(32)/uridine(32)-2'-O)-methyltransferase</fullName>
    </alternativeName>
    <alternativeName>
        <fullName evidence="11 14">tRNA Cm32/Um32 methyltransferase</fullName>
    </alternativeName>
</protein>
<dbReference type="GO" id="GO:0160206">
    <property type="term" value="F:tRNA (cytidine(32)/uridine(32)-2'-O)-methyltransferase activity"/>
    <property type="evidence" value="ECO:0007669"/>
    <property type="project" value="UniProtKB-EC"/>
</dbReference>
<dbReference type="GO" id="GO:0002128">
    <property type="term" value="P:tRNA nucleoside ribose methylation"/>
    <property type="evidence" value="ECO:0007669"/>
    <property type="project" value="TreeGrafter"/>
</dbReference>
<dbReference type="GO" id="GO:0005829">
    <property type="term" value="C:cytosol"/>
    <property type="evidence" value="ECO:0007669"/>
    <property type="project" value="TreeGrafter"/>
</dbReference>
<evidence type="ECO:0000256" key="10">
    <source>
        <dbReference type="ARBA" id="ARBA00031634"/>
    </source>
</evidence>
<feature type="domain" description="tRNA/rRNA methyltransferase SpoU type" evidence="15">
    <location>
        <begin position="5"/>
        <end position="154"/>
    </location>
</feature>
<evidence type="ECO:0000256" key="13">
    <source>
        <dbReference type="ARBA" id="ARBA00048557"/>
    </source>
</evidence>
<dbReference type="NCBIfam" id="NF011694">
    <property type="entry name" value="PRK15114.1"/>
    <property type="match status" value="1"/>
</dbReference>
<dbReference type="InterPro" id="IPR029026">
    <property type="entry name" value="tRNA_m1G_MTases_N"/>
</dbReference>
<dbReference type="Gene3D" id="3.40.1280.10">
    <property type="match status" value="1"/>
</dbReference>
<comment type="function">
    <text evidence="14">Catalyzes the formation of 2'O-methylated cytidine (Cm32) or 2'O-methylated uridine (Um32) at position 32 in tRNA.</text>
</comment>
<dbReference type="NCBIfam" id="TIGR00050">
    <property type="entry name" value="rRNA_methyl_1"/>
    <property type="match status" value="1"/>
</dbReference>
<comment type="caution">
    <text evidence="16">The sequence shown here is derived from an EMBL/GenBank/DDBJ whole genome shotgun (WGS) entry which is preliminary data.</text>
</comment>
<evidence type="ECO:0000256" key="1">
    <source>
        <dbReference type="ARBA" id="ARBA00007228"/>
    </source>
</evidence>
<evidence type="ECO:0000256" key="2">
    <source>
        <dbReference type="ARBA" id="ARBA00011738"/>
    </source>
</evidence>
<dbReference type="OrthoDB" id="9806346at2"/>
<dbReference type="EC" id="2.1.1.200" evidence="3 14"/>
<evidence type="ECO:0000256" key="14">
    <source>
        <dbReference type="RuleBase" id="RU362024"/>
    </source>
</evidence>
<evidence type="ECO:0000256" key="8">
    <source>
        <dbReference type="ARBA" id="ARBA00022691"/>
    </source>
</evidence>
<reference evidence="16 17" key="1">
    <citation type="submission" date="2014-06" db="EMBL/GenBank/DDBJ databases">
        <title>Draft genome sequence of Idiomarina sp. MCCC 1A10513.</title>
        <authorList>
            <person name="Du J."/>
            <person name="Lai Q."/>
            <person name="Shao Z."/>
        </authorList>
    </citation>
    <scope>NUCLEOTIDE SEQUENCE [LARGE SCALE GENOMIC DNA]</scope>
    <source>
        <strain evidence="16 17">MCCC 1A10513</strain>
    </source>
</reference>
<keyword evidence="5 14" id="KW-0963">Cytoplasm</keyword>
<evidence type="ECO:0000256" key="5">
    <source>
        <dbReference type="ARBA" id="ARBA00022490"/>
    </source>
</evidence>
<dbReference type="GO" id="GO:0003723">
    <property type="term" value="F:RNA binding"/>
    <property type="evidence" value="ECO:0007669"/>
    <property type="project" value="InterPro"/>
</dbReference>
<dbReference type="CDD" id="cd18093">
    <property type="entry name" value="SpoU-like_TrmJ"/>
    <property type="match status" value="1"/>
</dbReference>
<evidence type="ECO:0000256" key="12">
    <source>
        <dbReference type="ARBA" id="ARBA00048256"/>
    </source>
</evidence>
<dbReference type="AlphaFoldDB" id="A0A094L3A3"/>
<dbReference type="PIRSF" id="PIRSF004808">
    <property type="entry name" value="LasT"/>
    <property type="match status" value="1"/>
</dbReference>
<sequence length="238" mass="26158">MLDNIRIVLVNTSHTGNIGSVARAMKTMGLSQLTLVDPVQAPDSHASALAAGATDVLHHANIVSTLSEAISDCGMVIGTSARNRTLDWPLLGPREAASQLLAESAHYQVALVFGRESSGLTNDELQQCTHHVHIPSNPDYSSLNLAMAVQTLAYELRMQWLEANEQPVAAESEYPLTEDLERFYVHLEQTLTDTGFIIQNHPGQVMAKLRRLFTRARPEVNELNILRGILASIDKQTR</sequence>
<dbReference type="SUPFAM" id="SSF75217">
    <property type="entry name" value="alpha/beta knot"/>
    <property type="match status" value="1"/>
</dbReference>
<keyword evidence="6 14" id="KW-0489">Methyltransferase</keyword>
<dbReference type="RefSeq" id="WP_034731562.1">
    <property type="nucleotide sequence ID" value="NZ_JPIN01000005.1"/>
</dbReference>
<dbReference type="EMBL" id="JPIN01000005">
    <property type="protein sequence ID" value="KFZ29133.1"/>
    <property type="molecule type" value="Genomic_DNA"/>
</dbReference>
<dbReference type="eggNOG" id="COG0565">
    <property type="taxonomic scope" value="Bacteria"/>
</dbReference>
<comment type="subcellular location">
    <subcellularLocation>
        <location evidence="14">Cytoplasm</location>
    </subcellularLocation>
</comment>
<gene>
    <name evidence="14" type="primary">trmJ</name>
    <name evidence="16" type="ORF">IDAT_05515</name>
</gene>
<proteinExistence type="inferred from homology"/>
<evidence type="ECO:0000256" key="9">
    <source>
        <dbReference type="ARBA" id="ARBA00022694"/>
    </source>
</evidence>
<dbReference type="Gene3D" id="1.10.8.590">
    <property type="match status" value="1"/>
</dbReference>
<dbReference type="GO" id="GO:0106339">
    <property type="term" value="F:tRNA (cytidine(32)-2'-O)-methyltransferase activity"/>
    <property type="evidence" value="ECO:0007669"/>
    <property type="project" value="RHEA"/>
</dbReference>
<dbReference type="PANTHER" id="PTHR42786">
    <property type="entry name" value="TRNA/RRNA METHYLTRANSFERASE"/>
    <property type="match status" value="1"/>
</dbReference>
<evidence type="ECO:0000259" key="15">
    <source>
        <dbReference type="Pfam" id="PF00588"/>
    </source>
</evidence>
<dbReference type="FunFam" id="1.10.8.590:FF:000001">
    <property type="entry name" value="tRNA:Cm32/Um32 methyltransferase"/>
    <property type="match status" value="1"/>
</dbReference>
<organism evidence="16 17">
    <name type="scientific">Pseudidiomarina atlantica</name>
    <dbReference type="NCBI Taxonomy" id="1517416"/>
    <lineage>
        <taxon>Bacteria</taxon>
        <taxon>Pseudomonadati</taxon>
        <taxon>Pseudomonadota</taxon>
        <taxon>Gammaproteobacteria</taxon>
        <taxon>Alteromonadales</taxon>
        <taxon>Idiomarinaceae</taxon>
        <taxon>Pseudidiomarina</taxon>
    </lineage>
</organism>
<comment type="catalytic activity">
    <reaction evidence="13 14">
        <text>cytidine(32) in tRNA + S-adenosyl-L-methionine = 2'-O-methylcytidine(32) in tRNA + S-adenosyl-L-homocysteine + H(+)</text>
        <dbReference type="Rhea" id="RHEA:42932"/>
        <dbReference type="Rhea" id="RHEA-COMP:10288"/>
        <dbReference type="Rhea" id="RHEA-COMP:10289"/>
        <dbReference type="ChEBI" id="CHEBI:15378"/>
        <dbReference type="ChEBI" id="CHEBI:57856"/>
        <dbReference type="ChEBI" id="CHEBI:59789"/>
        <dbReference type="ChEBI" id="CHEBI:74495"/>
        <dbReference type="ChEBI" id="CHEBI:82748"/>
        <dbReference type="EC" id="2.1.1.200"/>
    </reaction>
</comment>
<dbReference type="InterPro" id="IPR001537">
    <property type="entry name" value="SpoU_MeTrfase"/>
</dbReference>
<dbReference type="Proteomes" id="UP000053718">
    <property type="component" value="Unassembled WGS sequence"/>
</dbReference>
<comment type="subunit">
    <text evidence="2 14">Homodimer.</text>
</comment>